<evidence type="ECO:0000256" key="1">
    <source>
        <dbReference type="ARBA" id="ARBA00022659"/>
    </source>
</evidence>
<feature type="domain" description="Sushi" evidence="8">
    <location>
        <begin position="108"/>
        <end position="166"/>
    </location>
</feature>
<dbReference type="eggNOG" id="ENOG502QVU2">
    <property type="taxonomic scope" value="Eukaryota"/>
</dbReference>
<feature type="domain" description="Sushi" evidence="8">
    <location>
        <begin position="250"/>
        <end position="309"/>
    </location>
</feature>
<dbReference type="InterPro" id="IPR035976">
    <property type="entry name" value="Sushi/SCR/CCP_sf"/>
</dbReference>
<dbReference type="InterPro" id="IPR000436">
    <property type="entry name" value="Sushi_SCR_CCP_dom"/>
</dbReference>
<dbReference type="InterPro" id="IPR043555">
    <property type="entry name" value="SRPX-like"/>
</dbReference>
<keyword evidence="2 6" id="KW-0732">Signal</keyword>
<dbReference type="AlphaFoldDB" id="W5MMI6"/>
<dbReference type="Ensembl" id="ENSLOCT00000009606.1">
    <property type="protein sequence ID" value="ENSLOCP00000009595.1"/>
    <property type="gene ID" value="ENSLOCG00000007901.1"/>
</dbReference>
<evidence type="ECO:0000256" key="4">
    <source>
        <dbReference type="ARBA" id="ARBA00023157"/>
    </source>
</evidence>
<feature type="domain" description="HYR" evidence="7">
    <location>
        <begin position="165"/>
        <end position="249"/>
    </location>
</feature>
<dbReference type="FunFam" id="2.10.70.10:FF:000024">
    <property type="entry name" value="Sushi repeat-containing protein SRPX"/>
    <property type="match status" value="1"/>
</dbReference>
<dbReference type="HOGENOM" id="CLU_047011_0_0_1"/>
<dbReference type="PANTHER" id="PTHR46343">
    <property type="entry name" value="HYR DOMAIN-CONTAINING PROTEIN"/>
    <property type="match status" value="1"/>
</dbReference>
<proteinExistence type="predicted"/>
<reference evidence="9" key="3">
    <citation type="submission" date="2025-09" db="UniProtKB">
        <authorList>
            <consortium name="Ensembl"/>
        </authorList>
    </citation>
    <scope>IDENTIFICATION</scope>
</reference>
<dbReference type="PANTHER" id="PTHR46343:SF1">
    <property type="entry name" value="SUSHI REPEAT-CONTAINING PROTEIN SRPX"/>
    <property type="match status" value="1"/>
</dbReference>
<organism evidence="9 10">
    <name type="scientific">Lepisosteus oculatus</name>
    <name type="common">Spotted gar</name>
    <dbReference type="NCBI Taxonomy" id="7918"/>
    <lineage>
        <taxon>Eukaryota</taxon>
        <taxon>Metazoa</taxon>
        <taxon>Chordata</taxon>
        <taxon>Craniata</taxon>
        <taxon>Vertebrata</taxon>
        <taxon>Euteleostomi</taxon>
        <taxon>Actinopterygii</taxon>
        <taxon>Neopterygii</taxon>
        <taxon>Holostei</taxon>
        <taxon>Semionotiformes</taxon>
        <taxon>Lepisosteidae</taxon>
        <taxon>Lepisosteus</taxon>
    </lineage>
</organism>
<reference evidence="9" key="2">
    <citation type="submission" date="2025-08" db="UniProtKB">
        <authorList>
            <consortium name="Ensembl"/>
        </authorList>
    </citation>
    <scope>IDENTIFICATION</scope>
</reference>
<feature type="disulfide bond" evidence="5">
    <location>
        <begin position="280"/>
        <end position="307"/>
    </location>
</feature>
<dbReference type="PROSITE" id="PS50923">
    <property type="entry name" value="SUSHI"/>
    <property type="match status" value="3"/>
</dbReference>
<dbReference type="InterPro" id="IPR003410">
    <property type="entry name" value="HYR_dom"/>
</dbReference>
<dbReference type="OrthoDB" id="6136178at2759"/>
<protein>
    <submittedName>
        <fullName evidence="9">Sushi-repeat containing protein X-linked</fullName>
    </submittedName>
</protein>
<evidence type="ECO:0000313" key="9">
    <source>
        <dbReference type="Ensembl" id="ENSLOCP00000009595.1"/>
    </source>
</evidence>
<dbReference type="Proteomes" id="UP000018468">
    <property type="component" value="Linkage group LG17"/>
</dbReference>
<feature type="domain" description="Sushi" evidence="8">
    <location>
        <begin position="57"/>
        <end position="107"/>
    </location>
</feature>
<dbReference type="SUPFAM" id="SSF57535">
    <property type="entry name" value="Complement control module/SCR domain"/>
    <property type="match status" value="3"/>
</dbReference>
<name>W5MMI6_LEPOC</name>
<dbReference type="InParanoid" id="W5MMI6"/>
<dbReference type="Pfam" id="PF13778">
    <property type="entry name" value="DUF4174"/>
    <property type="match status" value="1"/>
</dbReference>
<dbReference type="EMBL" id="AHAT01003368">
    <property type="status" value="NOT_ANNOTATED_CDS"/>
    <property type="molecule type" value="Genomic_DNA"/>
</dbReference>
<dbReference type="CTD" id="8406"/>
<sequence>MDTWVIVFLFVGVHVSCALAYDDGSGYSAFEDDEDSYARRYKGTPWCAPVKVKNGHVSCQTPRGEYYKNVMGTRCKIGCKKGYEVVGHPEIICMANKRWSGNYACREIRCPKLTMPANGGYKCSDGSYFNSRCEFFCSPGYQLKGDRMVMCMSNKAWTGRHTSCVDVEPPTIKCPSVKEKTAEPGKLTARVHWDTPEGRDTADGTLTDVLLKGRSPGSDFPEGDHRIQYTVYDRAGNKGTCRFSVKVRVRRCGRLSPPDNGYMKCDGDGDNYGATCEFSCMGGYELQGSTARVCQYGMTWVGSEASCSPMNINVGVRTAASFLDQFYEKRRLIFLSAPTAAHHHYRTQMEILQQAQCGIDLRHVSIVELVGVYPAQIGRIGHRLIHPGLALQLRLLLQISHNSYNMVLVDKHGTDKERYTFPVTAAELFTLIDSFPLRQEEMKLQQEAGQTCS</sequence>
<evidence type="ECO:0000259" key="8">
    <source>
        <dbReference type="PROSITE" id="PS50923"/>
    </source>
</evidence>
<dbReference type="GeneID" id="102691762"/>
<dbReference type="Gene3D" id="2.10.70.10">
    <property type="entry name" value="Complement Module, domain 1"/>
    <property type="match status" value="3"/>
</dbReference>
<dbReference type="RefSeq" id="XP_006639280.1">
    <property type="nucleotide sequence ID" value="XM_006639217.3"/>
</dbReference>
<evidence type="ECO:0000256" key="6">
    <source>
        <dbReference type="SAM" id="SignalP"/>
    </source>
</evidence>
<evidence type="ECO:0000313" key="10">
    <source>
        <dbReference type="Proteomes" id="UP000018468"/>
    </source>
</evidence>
<feature type="disulfide bond" evidence="5">
    <location>
        <begin position="137"/>
        <end position="164"/>
    </location>
</feature>
<keyword evidence="4 5" id="KW-1015">Disulfide bond</keyword>
<dbReference type="InterPro" id="IPR025232">
    <property type="entry name" value="DUF4174"/>
</dbReference>
<evidence type="ECO:0000256" key="5">
    <source>
        <dbReference type="PROSITE-ProRule" id="PRU00302"/>
    </source>
</evidence>
<dbReference type="Pfam" id="PF02494">
    <property type="entry name" value="HYR"/>
    <property type="match status" value="1"/>
</dbReference>
<dbReference type="GO" id="GO:0001845">
    <property type="term" value="P:phagolysosome assembly"/>
    <property type="evidence" value="ECO:0000318"/>
    <property type="project" value="GO_Central"/>
</dbReference>
<keyword evidence="1 5" id="KW-0768">Sushi</keyword>
<dbReference type="OMA" id="RIQYTVY"/>
<feature type="signal peptide" evidence="6">
    <location>
        <begin position="1"/>
        <end position="20"/>
    </location>
</feature>
<dbReference type="FunCoup" id="W5MMI6">
    <property type="interactions" value="714"/>
</dbReference>
<dbReference type="Bgee" id="ENSLOCG00000007901">
    <property type="expression patterns" value="Expressed in ovary and 11 other cell types or tissues"/>
</dbReference>
<accession>W5MMI6</accession>
<evidence type="ECO:0000259" key="7">
    <source>
        <dbReference type="PROSITE" id="PS50825"/>
    </source>
</evidence>
<dbReference type="PROSITE" id="PS50825">
    <property type="entry name" value="HYR"/>
    <property type="match status" value="1"/>
</dbReference>
<dbReference type="SMART" id="SM00032">
    <property type="entry name" value="CCP"/>
    <property type="match status" value="3"/>
</dbReference>
<dbReference type="CDD" id="cd00033">
    <property type="entry name" value="CCP"/>
    <property type="match status" value="3"/>
</dbReference>
<evidence type="ECO:0000256" key="3">
    <source>
        <dbReference type="ARBA" id="ARBA00022737"/>
    </source>
</evidence>
<keyword evidence="3" id="KW-0677">Repeat</keyword>
<dbReference type="Pfam" id="PF00084">
    <property type="entry name" value="Sushi"/>
    <property type="match status" value="3"/>
</dbReference>
<reference evidence="10" key="1">
    <citation type="submission" date="2011-12" db="EMBL/GenBank/DDBJ databases">
        <title>The Draft Genome of Lepisosteus oculatus.</title>
        <authorList>
            <consortium name="The Broad Institute Genome Assembly &amp; Analysis Group"/>
            <consortium name="Computational R&amp;D Group"/>
            <consortium name="and Sequencing Platform"/>
            <person name="Di Palma F."/>
            <person name="Alfoldi J."/>
            <person name="Johnson J."/>
            <person name="Berlin A."/>
            <person name="Gnerre S."/>
            <person name="Jaffe D."/>
            <person name="MacCallum I."/>
            <person name="Young S."/>
            <person name="Walker B.J."/>
            <person name="Lander E.S."/>
            <person name="Lindblad-Toh K."/>
        </authorList>
    </citation>
    <scope>NUCLEOTIDE SEQUENCE [LARGE SCALE GENOMIC DNA]</scope>
</reference>
<dbReference type="GeneTree" id="ENSGT00940000160302"/>
<keyword evidence="10" id="KW-1185">Reference proteome</keyword>
<evidence type="ECO:0000256" key="2">
    <source>
        <dbReference type="ARBA" id="ARBA00022729"/>
    </source>
</evidence>
<dbReference type="KEGG" id="loc:102691762"/>
<feature type="chain" id="PRO_5004866490" evidence="6">
    <location>
        <begin position="21"/>
        <end position="453"/>
    </location>
</feature>
<comment type="caution">
    <text evidence="5">Lacks conserved residue(s) required for the propagation of feature annotation.</text>
</comment>